<dbReference type="EMBL" id="JASXSZ010000004">
    <property type="protein sequence ID" value="MDL9980215.1"/>
    <property type="molecule type" value="Genomic_DNA"/>
</dbReference>
<dbReference type="CDD" id="cd14791">
    <property type="entry name" value="GH36"/>
    <property type="match status" value="1"/>
</dbReference>
<sequence>MLLEDHDVESLEWTRLDGVSNDLDVDIAVSGGCRIERIERRGALDVVRIVTEGAGQIVLQTPLGNASGFWNPEFTLAPALPADWRGHESFSAVKSAPVGVLTDIDGTSSLAFGFDCVVDEGVLQFGASEESKSFVVRLGVSAELARRRGAIDLAVVTSRPPYEEAIRLLSDFLHGGAGHRPISRTATRPVYSTWYAYSQAVSARIVEDEARMARELGCRSVFIDDGWQAFGDGRWYAGCGDWIPDTAKFPDLRGTVDGLHALDMDVVLWIAPLLLGVQSAAYEDLRRFAPLHSPGLRADVLDPRRREVRAHVAATCARLVRDYDLDGLKIDFLNNAMVYAGTPSDGDIDDVGRAMVALLREVADEVDAVRPGTLIEFRQPYVSPAVAPFADVIRADDCPADADQNRRSIVDLRLFAERQIVHSDPLMWDPTAGPDAPARQVLNAFFGVPQLSMPLGSLPASHARVVAELIAEWEGLRDTLLGGELFAALPAEGYPIVGCRREDALVVAAYQPRVLELALDGVATLSIVNATASTSLPYALAGDPVRGILRAPGTEPTPVVLSGRGFLDVPAWGVVHLDLAG</sequence>
<keyword evidence="2" id="KW-1185">Reference proteome</keyword>
<gene>
    <name evidence="1" type="ORF">QSV35_12810</name>
</gene>
<dbReference type="PANTHER" id="PTHR43053">
    <property type="entry name" value="GLYCOSIDASE FAMILY 31"/>
    <property type="match status" value="1"/>
</dbReference>
<proteinExistence type="predicted"/>
<organism evidence="1 2">
    <name type="scientific">Microbacterium candidum</name>
    <dbReference type="NCBI Taxonomy" id="3041922"/>
    <lineage>
        <taxon>Bacteria</taxon>
        <taxon>Bacillati</taxon>
        <taxon>Actinomycetota</taxon>
        <taxon>Actinomycetes</taxon>
        <taxon>Micrococcales</taxon>
        <taxon>Microbacteriaceae</taxon>
        <taxon>Microbacterium</taxon>
    </lineage>
</organism>
<dbReference type="InterPro" id="IPR013785">
    <property type="entry name" value="Aldolase_TIM"/>
</dbReference>
<dbReference type="RefSeq" id="WP_286289172.1">
    <property type="nucleotide sequence ID" value="NZ_JASXSZ010000004.1"/>
</dbReference>
<dbReference type="Gene3D" id="3.20.20.70">
    <property type="entry name" value="Aldolase class I"/>
    <property type="match status" value="1"/>
</dbReference>
<evidence type="ECO:0000313" key="1">
    <source>
        <dbReference type="EMBL" id="MDL9980215.1"/>
    </source>
</evidence>
<dbReference type="SUPFAM" id="SSF51445">
    <property type="entry name" value="(Trans)glycosidases"/>
    <property type="match status" value="1"/>
</dbReference>
<dbReference type="InterPro" id="IPR002252">
    <property type="entry name" value="Glyco_hydro_36"/>
</dbReference>
<accession>A0ABT7N0I4</accession>
<dbReference type="Proteomes" id="UP001235064">
    <property type="component" value="Unassembled WGS sequence"/>
</dbReference>
<comment type="caution">
    <text evidence="1">The sequence shown here is derived from an EMBL/GenBank/DDBJ whole genome shotgun (WGS) entry which is preliminary data.</text>
</comment>
<reference evidence="1 2" key="1">
    <citation type="submission" date="2023-06" db="EMBL/GenBank/DDBJ databases">
        <title>Microbacterium sp. nov., isolated from a waste landfill.</title>
        <authorList>
            <person name="Wen W."/>
        </authorList>
    </citation>
    <scope>NUCLEOTIDE SEQUENCE [LARGE SCALE GENOMIC DNA]</scope>
    <source>
        <strain evidence="1 2">ASV49</strain>
    </source>
</reference>
<dbReference type="InterPro" id="IPR017853">
    <property type="entry name" value="GH"/>
</dbReference>
<name>A0ABT7N0I4_9MICO</name>
<dbReference type="InterPro" id="IPR050985">
    <property type="entry name" value="Alpha-glycosidase_related"/>
</dbReference>
<dbReference type="Pfam" id="PF02065">
    <property type="entry name" value="Melibiase"/>
    <property type="match status" value="1"/>
</dbReference>
<protein>
    <submittedName>
        <fullName evidence="1">Alpha-galactosidase</fullName>
    </submittedName>
</protein>
<evidence type="ECO:0000313" key="2">
    <source>
        <dbReference type="Proteomes" id="UP001235064"/>
    </source>
</evidence>